<accession>F4WCR3</accession>
<proteinExistence type="predicted"/>
<evidence type="ECO:0000256" key="1">
    <source>
        <dbReference type="SAM" id="MobiDB-lite"/>
    </source>
</evidence>
<dbReference type="InParanoid" id="F4WCR3"/>
<gene>
    <name evidence="2" type="ORF">G5I_03339</name>
</gene>
<evidence type="ECO:0000313" key="3">
    <source>
        <dbReference type="Proteomes" id="UP000007755"/>
    </source>
</evidence>
<dbReference type="EMBL" id="GL888070">
    <property type="protein sequence ID" value="EGI68243.1"/>
    <property type="molecule type" value="Genomic_DNA"/>
</dbReference>
<name>F4WCR3_ACREC</name>
<organism evidence="3">
    <name type="scientific">Acromyrmex echinatior</name>
    <name type="common">Panamanian leafcutter ant</name>
    <name type="synonym">Acromyrmex octospinosus echinatior</name>
    <dbReference type="NCBI Taxonomy" id="103372"/>
    <lineage>
        <taxon>Eukaryota</taxon>
        <taxon>Metazoa</taxon>
        <taxon>Ecdysozoa</taxon>
        <taxon>Arthropoda</taxon>
        <taxon>Hexapoda</taxon>
        <taxon>Insecta</taxon>
        <taxon>Pterygota</taxon>
        <taxon>Neoptera</taxon>
        <taxon>Endopterygota</taxon>
        <taxon>Hymenoptera</taxon>
        <taxon>Apocrita</taxon>
        <taxon>Aculeata</taxon>
        <taxon>Formicoidea</taxon>
        <taxon>Formicidae</taxon>
        <taxon>Myrmicinae</taxon>
        <taxon>Acromyrmex</taxon>
    </lineage>
</organism>
<keyword evidence="3" id="KW-1185">Reference proteome</keyword>
<dbReference type="AlphaFoldDB" id="F4WCR3"/>
<dbReference type="Proteomes" id="UP000007755">
    <property type="component" value="Unassembled WGS sequence"/>
</dbReference>
<reference evidence="2" key="1">
    <citation type="submission" date="2011-02" db="EMBL/GenBank/DDBJ databases">
        <title>The genome of the leaf-cutting ant Acromyrmex echinatior suggests key adaptations to social evolution and fungus farming.</title>
        <authorList>
            <person name="Nygaard S."/>
            <person name="Zhang G."/>
        </authorList>
    </citation>
    <scope>NUCLEOTIDE SEQUENCE</scope>
</reference>
<sequence length="193" mass="20973">MRGRPFCRLKSSATVLKRDTSGKLMYGKVEVMHINKEGRAGRCTGSEERGNAFVSGRLMVRDPRVSYDADSSLVNDYDNSTAPPGCLAGATAGNRASRRPKAIQKKAHGLFDPPQRNASHHIVPHRTASHRAGAIRGNPKVARGNPESSKTLVGGRETSYPTGGHPKINDLTNRLRLDTLETILSKTKETGYP</sequence>
<feature type="region of interest" description="Disordered" evidence="1">
    <location>
        <begin position="128"/>
        <end position="168"/>
    </location>
</feature>
<protein>
    <submittedName>
        <fullName evidence="2">Uncharacterized protein</fullName>
    </submittedName>
</protein>
<evidence type="ECO:0000313" key="2">
    <source>
        <dbReference type="EMBL" id="EGI68243.1"/>
    </source>
</evidence>